<dbReference type="SMART" id="SM00554">
    <property type="entry name" value="FAS1"/>
    <property type="match status" value="2"/>
</dbReference>
<keyword evidence="4" id="KW-1185">Reference proteome</keyword>
<feature type="domain" description="FAS1" evidence="2">
    <location>
        <begin position="29"/>
        <end position="162"/>
    </location>
</feature>
<comment type="caution">
    <text evidence="3">The sequence shown here is derived from an EMBL/GenBank/DDBJ whole genome shotgun (WGS) entry which is preliminary data.</text>
</comment>
<gene>
    <name evidence="3" type="ORF">GCM10025791_34530</name>
</gene>
<dbReference type="FunFam" id="2.30.180.10:FF:000014">
    <property type="entry name" value="Stabilin 1"/>
    <property type="match status" value="1"/>
</dbReference>
<sequence length="311" mass="32073">MRQLINTFLIAFLALLVTACDGDDDNNLPDTVVDAAVAEDDLTTLVTALEATGLDQVLADSESEFTVFAPTDGAFALLGEDTINALLSDTDTLASILTYHVLGEEVSSQQAIDSAGSTTATVNGELIALSLDGDELLVNTATVIRTDIRAKNGVIHVLDAVLIPPAPVNAEELTIVEVAADAGTFNTLIAAVQAAELDAALADPEAEFTVFAPTDDAFAALPQGTVEALLSDIPALTAILTQHVISGQVDSITAYSLNGQTAPTLNEAVSLPIEIDSVTDELIVGGAVVTMADIQTANGIIHVIDAVIVDP</sequence>
<dbReference type="AlphaFoldDB" id="A0AAV3U678"/>
<protein>
    <recommendedName>
        <fullName evidence="2">FAS1 domain-containing protein</fullName>
    </recommendedName>
</protein>
<reference evidence="4" key="1">
    <citation type="journal article" date="2019" name="Int. J. Syst. Evol. Microbiol.">
        <title>The Global Catalogue of Microorganisms (GCM) 10K type strain sequencing project: providing services to taxonomists for standard genome sequencing and annotation.</title>
        <authorList>
            <consortium name="The Broad Institute Genomics Platform"/>
            <consortium name="The Broad Institute Genome Sequencing Center for Infectious Disease"/>
            <person name="Wu L."/>
            <person name="Ma J."/>
        </authorList>
    </citation>
    <scope>NUCLEOTIDE SEQUENCE [LARGE SCALE GENOMIC DNA]</scope>
    <source>
        <strain evidence="4">JCM 19134</strain>
    </source>
</reference>
<dbReference type="Pfam" id="PF02469">
    <property type="entry name" value="Fasciclin"/>
    <property type="match status" value="2"/>
</dbReference>
<evidence type="ECO:0000256" key="1">
    <source>
        <dbReference type="SAM" id="SignalP"/>
    </source>
</evidence>
<organism evidence="3 4">
    <name type="scientific">Halioxenophilus aromaticivorans</name>
    <dbReference type="NCBI Taxonomy" id="1306992"/>
    <lineage>
        <taxon>Bacteria</taxon>
        <taxon>Pseudomonadati</taxon>
        <taxon>Pseudomonadota</taxon>
        <taxon>Gammaproteobacteria</taxon>
        <taxon>Alteromonadales</taxon>
        <taxon>Alteromonadaceae</taxon>
        <taxon>Halioxenophilus</taxon>
    </lineage>
</organism>
<dbReference type="FunFam" id="2.30.180.10:FF:000032">
    <property type="entry name" value="Fasciclin domain-containing protein, putative"/>
    <property type="match status" value="1"/>
</dbReference>
<dbReference type="GO" id="GO:0005615">
    <property type="term" value="C:extracellular space"/>
    <property type="evidence" value="ECO:0007669"/>
    <property type="project" value="TreeGrafter"/>
</dbReference>
<evidence type="ECO:0000313" key="4">
    <source>
        <dbReference type="Proteomes" id="UP001409585"/>
    </source>
</evidence>
<feature type="signal peptide" evidence="1">
    <location>
        <begin position="1"/>
        <end position="19"/>
    </location>
</feature>
<dbReference type="Gene3D" id="2.30.180.10">
    <property type="entry name" value="FAS1 domain"/>
    <property type="match status" value="2"/>
</dbReference>
<proteinExistence type="predicted"/>
<dbReference type="PROSITE" id="PS51257">
    <property type="entry name" value="PROKAR_LIPOPROTEIN"/>
    <property type="match status" value="1"/>
</dbReference>
<dbReference type="Proteomes" id="UP001409585">
    <property type="component" value="Unassembled WGS sequence"/>
</dbReference>
<feature type="chain" id="PRO_5043450117" description="FAS1 domain-containing protein" evidence="1">
    <location>
        <begin position="20"/>
        <end position="311"/>
    </location>
</feature>
<dbReference type="RefSeq" id="WP_345425281.1">
    <property type="nucleotide sequence ID" value="NZ_AP031496.1"/>
</dbReference>
<accession>A0AAV3U678</accession>
<dbReference type="EMBL" id="BAABLX010000029">
    <property type="protein sequence ID" value="GAA4951186.1"/>
    <property type="molecule type" value="Genomic_DNA"/>
</dbReference>
<name>A0AAV3U678_9ALTE</name>
<dbReference type="PANTHER" id="PTHR10900:SF77">
    <property type="entry name" value="FI19380P1"/>
    <property type="match status" value="1"/>
</dbReference>
<dbReference type="PANTHER" id="PTHR10900">
    <property type="entry name" value="PERIOSTIN-RELATED"/>
    <property type="match status" value="1"/>
</dbReference>
<evidence type="ECO:0000259" key="2">
    <source>
        <dbReference type="PROSITE" id="PS50213"/>
    </source>
</evidence>
<dbReference type="PROSITE" id="PS50213">
    <property type="entry name" value="FAS1"/>
    <property type="match status" value="2"/>
</dbReference>
<dbReference type="InterPro" id="IPR036378">
    <property type="entry name" value="FAS1_dom_sf"/>
</dbReference>
<feature type="domain" description="FAS1" evidence="2">
    <location>
        <begin position="172"/>
        <end position="308"/>
    </location>
</feature>
<dbReference type="InterPro" id="IPR050904">
    <property type="entry name" value="Adhesion/Biosynth-related"/>
</dbReference>
<dbReference type="SUPFAM" id="SSF82153">
    <property type="entry name" value="FAS1 domain"/>
    <property type="match status" value="2"/>
</dbReference>
<dbReference type="InterPro" id="IPR000782">
    <property type="entry name" value="FAS1_domain"/>
</dbReference>
<keyword evidence="1" id="KW-0732">Signal</keyword>
<evidence type="ECO:0000313" key="3">
    <source>
        <dbReference type="EMBL" id="GAA4951186.1"/>
    </source>
</evidence>